<dbReference type="PROSITE" id="PS50850">
    <property type="entry name" value="MFS"/>
    <property type="match status" value="1"/>
</dbReference>
<proteinExistence type="predicted"/>
<dbReference type="InterPro" id="IPR036259">
    <property type="entry name" value="MFS_trans_sf"/>
</dbReference>
<dbReference type="STRING" id="30069.A0A182Y744"/>
<evidence type="ECO:0000256" key="4">
    <source>
        <dbReference type="ARBA" id="ARBA00023136"/>
    </source>
</evidence>
<feature type="transmembrane region" description="Helical" evidence="6">
    <location>
        <begin position="500"/>
        <end position="517"/>
    </location>
</feature>
<keyword evidence="9" id="KW-1185">Reference proteome</keyword>
<dbReference type="Pfam" id="PF00083">
    <property type="entry name" value="Sugar_tr"/>
    <property type="match status" value="1"/>
</dbReference>
<feature type="transmembrane region" description="Helical" evidence="6">
    <location>
        <begin position="433"/>
        <end position="455"/>
    </location>
</feature>
<feature type="transmembrane region" description="Helical" evidence="6">
    <location>
        <begin position="467"/>
        <end position="488"/>
    </location>
</feature>
<dbReference type="GO" id="GO:0016020">
    <property type="term" value="C:membrane"/>
    <property type="evidence" value="ECO:0007669"/>
    <property type="project" value="UniProtKB-SubCell"/>
</dbReference>
<accession>A0A182Y744</accession>
<dbReference type="SUPFAM" id="SSF103473">
    <property type="entry name" value="MFS general substrate transporter"/>
    <property type="match status" value="1"/>
</dbReference>
<evidence type="ECO:0000256" key="6">
    <source>
        <dbReference type="SAM" id="Phobius"/>
    </source>
</evidence>
<evidence type="ECO:0000313" key="9">
    <source>
        <dbReference type="Proteomes" id="UP000076408"/>
    </source>
</evidence>
<keyword evidence="3 6" id="KW-1133">Transmembrane helix</keyword>
<dbReference type="GO" id="GO:0022857">
    <property type="term" value="F:transmembrane transporter activity"/>
    <property type="evidence" value="ECO:0007669"/>
    <property type="project" value="InterPro"/>
</dbReference>
<evidence type="ECO:0000256" key="3">
    <source>
        <dbReference type="ARBA" id="ARBA00022989"/>
    </source>
</evidence>
<dbReference type="Gene3D" id="1.20.1250.20">
    <property type="entry name" value="MFS general substrate transporter like domains"/>
    <property type="match status" value="1"/>
</dbReference>
<feature type="domain" description="Major facilitator superfamily (MFS) profile" evidence="7">
    <location>
        <begin position="109"/>
        <end position="522"/>
    </location>
</feature>
<evidence type="ECO:0000259" key="7">
    <source>
        <dbReference type="PROSITE" id="PS50850"/>
    </source>
</evidence>
<feature type="compositionally biased region" description="Acidic residues" evidence="5">
    <location>
        <begin position="578"/>
        <end position="590"/>
    </location>
</feature>
<feature type="compositionally biased region" description="Basic and acidic residues" evidence="5">
    <location>
        <begin position="551"/>
        <end position="572"/>
    </location>
</feature>
<comment type="subcellular location">
    <subcellularLocation>
        <location evidence="1">Membrane</location>
        <topology evidence="1">Multi-pass membrane protein</topology>
    </subcellularLocation>
</comment>
<feature type="transmembrane region" description="Helical" evidence="6">
    <location>
        <begin position="27"/>
        <end position="48"/>
    </location>
</feature>
<reference evidence="9" key="1">
    <citation type="journal article" date="2014" name="Genome Biol.">
        <title>Genome analysis of a major urban malaria vector mosquito, Anopheles stephensi.</title>
        <authorList>
            <person name="Jiang X."/>
            <person name="Peery A."/>
            <person name="Hall A.B."/>
            <person name="Sharma A."/>
            <person name="Chen X.G."/>
            <person name="Waterhouse R.M."/>
            <person name="Komissarov A."/>
            <person name="Riehle M.M."/>
            <person name="Shouche Y."/>
            <person name="Sharakhova M.V."/>
            <person name="Lawson D."/>
            <person name="Pakpour N."/>
            <person name="Arensburger P."/>
            <person name="Davidson V.L."/>
            <person name="Eiglmeier K."/>
            <person name="Emrich S."/>
            <person name="George P."/>
            <person name="Kennedy R.C."/>
            <person name="Mane S.P."/>
            <person name="Maslen G."/>
            <person name="Oringanje C."/>
            <person name="Qi Y."/>
            <person name="Settlage R."/>
            <person name="Tojo M."/>
            <person name="Tubio J.M."/>
            <person name="Unger M.F."/>
            <person name="Wang B."/>
            <person name="Vernick K.D."/>
            <person name="Ribeiro J.M."/>
            <person name="James A.A."/>
            <person name="Michel K."/>
            <person name="Riehle M.A."/>
            <person name="Luckhart S."/>
            <person name="Sharakhov I.V."/>
            <person name="Tu Z."/>
        </authorList>
    </citation>
    <scope>NUCLEOTIDE SEQUENCE [LARGE SCALE GENOMIC DNA]</scope>
    <source>
        <strain evidence="9">Indian</strain>
    </source>
</reference>
<reference evidence="8" key="2">
    <citation type="submission" date="2020-05" db="UniProtKB">
        <authorList>
            <consortium name="EnsemblMetazoa"/>
        </authorList>
    </citation>
    <scope>IDENTIFICATION</scope>
    <source>
        <strain evidence="8">Indian</strain>
    </source>
</reference>
<evidence type="ECO:0000256" key="1">
    <source>
        <dbReference type="ARBA" id="ARBA00004141"/>
    </source>
</evidence>
<protein>
    <recommendedName>
        <fullName evidence="7">Major facilitator superfamily (MFS) profile domain-containing protein</fullName>
    </recommendedName>
</protein>
<feature type="transmembrane region" description="Helical" evidence="6">
    <location>
        <begin position="177"/>
        <end position="198"/>
    </location>
</feature>
<dbReference type="InterPro" id="IPR020846">
    <property type="entry name" value="MFS_dom"/>
</dbReference>
<feature type="transmembrane region" description="Helical" evidence="6">
    <location>
        <begin position="351"/>
        <end position="371"/>
    </location>
</feature>
<organism evidence="8 9">
    <name type="scientific">Anopheles stephensi</name>
    <name type="common">Indo-Pakistan malaria mosquito</name>
    <dbReference type="NCBI Taxonomy" id="30069"/>
    <lineage>
        <taxon>Eukaryota</taxon>
        <taxon>Metazoa</taxon>
        <taxon>Ecdysozoa</taxon>
        <taxon>Arthropoda</taxon>
        <taxon>Hexapoda</taxon>
        <taxon>Insecta</taxon>
        <taxon>Pterygota</taxon>
        <taxon>Neoptera</taxon>
        <taxon>Endopterygota</taxon>
        <taxon>Diptera</taxon>
        <taxon>Nematocera</taxon>
        <taxon>Culicoidea</taxon>
        <taxon>Culicidae</taxon>
        <taxon>Anophelinae</taxon>
        <taxon>Anopheles</taxon>
    </lineage>
</organism>
<dbReference type="VEuPathDB" id="VectorBase:ASTE009349"/>
<evidence type="ECO:0000256" key="5">
    <source>
        <dbReference type="SAM" id="MobiDB-lite"/>
    </source>
</evidence>
<dbReference type="VEuPathDB" id="VectorBase:ASTEI20_038910"/>
<dbReference type="InterPro" id="IPR005828">
    <property type="entry name" value="MFS_sugar_transport-like"/>
</dbReference>
<dbReference type="VEuPathDB" id="VectorBase:ASTEI04280"/>
<feature type="transmembrane region" description="Helical" evidence="6">
    <location>
        <begin position="204"/>
        <end position="224"/>
    </location>
</feature>
<dbReference type="PANTHER" id="PTHR24064">
    <property type="entry name" value="SOLUTE CARRIER FAMILY 22 MEMBER"/>
    <property type="match status" value="1"/>
</dbReference>
<evidence type="ECO:0000256" key="2">
    <source>
        <dbReference type="ARBA" id="ARBA00022692"/>
    </source>
</evidence>
<feature type="transmembrane region" description="Helical" evidence="6">
    <location>
        <begin position="261"/>
        <end position="278"/>
    </location>
</feature>
<feature type="transmembrane region" description="Helical" evidence="6">
    <location>
        <begin position="407"/>
        <end position="427"/>
    </location>
</feature>
<dbReference type="AlphaFoldDB" id="A0A182Y744"/>
<keyword evidence="4 6" id="KW-0472">Membrane</keyword>
<name>A0A182Y744_ANOST</name>
<feature type="transmembrane region" description="Helical" evidence="6">
    <location>
        <begin position="236"/>
        <end position="255"/>
    </location>
</feature>
<feature type="region of interest" description="Disordered" evidence="5">
    <location>
        <begin position="542"/>
        <end position="590"/>
    </location>
</feature>
<sequence length="590" mass="66757">MDTTDDSYDEIMAQAGNDGKFQRRYNLLFNFGAICFASMSYMSIILALNKPPHNCHVPGMELYNITDANHWKNLTLPREMDNRGQLGYSKCQMYNVTEEHLKRHYTEWSFESSDIIDCAYGYDYDRTYYDRTPITEYDWICDKGFRETNIFIYNRLGELVGTVIFGHLGDTLGRRPVFYLSILIITAGRLVSMFTAAYYVVFCIAAVVGSLTAHSIFQAPLIIAMEISKSERRGHISMMQCIGWTTGLCILPMVFWATKDWFWALLIVTMPIAVFVFIPKYTIESPRWLATRGNYREAMVQLRKIATINGIRELPFDESVLEKRLANHRTDTVYGLASLFNGWRMAKNTMLVILCWTVCSVTYFTLVLLSSRMDGNPFLNFMYQGLIEVPAAYMGQRASDRYGRRATNALALCCATVVCIVLVMIVRDPASEMAATILATVVKFCISITFFAVNLQSIEIYPTCLRQTGMAVGTIAATIFGIVGPYVVHLGTEYDVRYPFLVMGLSSAVGIFAALFLPETLHQSLPNTIEEAQKFGKNQRFWSLPKAPAKSRAEETRTDKRHGVDAKPEESIRLAVPEGEDEPAQDDGIK</sequence>
<dbReference type="Proteomes" id="UP000076408">
    <property type="component" value="Unassembled WGS sequence"/>
</dbReference>
<keyword evidence="2 6" id="KW-0812">Transmembrane</keyword>
<evidence type="ECO:0000313" key="8">
    <source>
        <dbReference type="EnsemblMetazoa" id="ASTEI04280-PA"/>
    </source>
</evidence>
<dbReference type="EnsemblMetazoa" id="ASTEI04280-RA">
    <property type="protein sequence ID" value="ASTEI04280-PA"/>
    <property type="gene ID" value="ASTEI04280"/>
</dbReference>
<dbReference type="OMA" id="FCSLGRI"/>